<comment type="subunit">
    <text evidence="7">Interacts with G-actin; ADP-actin form.</text>
</comment>
<dbReference type="EMBL" id="JAPFFF010000001">
    <property type="protein sequence ID" value="KAK8899083.1"/>
    <property type="molecule type" value="Genomic_DNA"/>
</dbReference>
<evidence type="ECO:0000313" key="11">
    <source>
        <dbReference type="Proteomes" id="UP001470230"/>
    </source>
</evidence>
<protein>
    <submittedName>
        <fullName evidence="10">Twinfilin-1</fullName>
    </submittedName>
</protein>
<dbReference type="PANTHER" id="PTHR13759">
    <property type="entry name" value="TWINFILIN"/>
    <property type="match status" value="1"/>
</dbReference>
<comment type="caution">
    <text evidence="10">The sequence shown here is derived from an EMBL/GenBank/DDBJ whole genome shotgun (WGS) entry which is preliminary data.</text>
</comment>
<feature type="region of interest" description="Disordered" evidence="8">
    <location>
        <begin position="297"/>
        <end position="320"/>
    </location>
</feature>
<dbReference type="SMART" id="SM00102">
    <property type="entry name" value="ADF"/>
    <property type="match status" value="2"/>
</dbReference>
<dbReference type="InterPro" id="IPR002108">
    <property type="entry name" value="ADF-H"/>
</dbReference>
<dbReference type="Pfam" id="PF00241">
    <property type="entry name" value="Cofilin_ADF"/>
    <property type="match status" value="2"/>
</dbReference>
<evidence type="ECO:0000256" key="7">
    <source>
        <dbReference type="ARBA" id="ARBA00038532"/>
    </source>
</evidence>
<dbReference type="InterPro" id="IPR029006">
    <property type="entry name" value="ADF-H/Gelsolin-like_dom_sf"/>
</dbReference>
<feature type="domain" description="ADF-H" evidence="9">
    <location>
        <begin position="149"/>
        <end position="297"/>
    </location>
</feature>
<reference evidence="10 11" key="1">
    <citation type="submission" date="2024-04" db="EMBL/GenBank/DDBJ databases">
        <title>Tritrichomonas musculus Genome.</title>
        <authorList>
            <person name="Alves-Ferreira E."/>
            <person name="Grigg M."/>
            <person name="Lorenzi H."/>
            <person name="Galac M."/>
        </authorList>
    </citation>
    <scope>NUCLEOTIDE SEQUENCE [LARGE SCALE GENOMIC DNA]</scope>
    <source>
        <strain evidence="10 11">EAF2021</strain>
    </source>
</reference>
<comment type="similarity">
    <text evidence="2">Belongs to the actin-binding proteins ADF family. Twinfilin subfamily.</text>
</comment>
<gene>
    <name evidence="10" type="ORF">M9Y10_001382</name>
</gene>
<evidence type="ECO:0000256" key="2">
    <source>
        <dbReference type="ARBA" id="ARBA00009557"/>
    </source>
</evidence>
<keyword evidence="3" id="KW-0963">Cytoplasm</keyword>
<proteinExistence type="inferred from homology"/>
<accession>A0ABR2L6Y2</accession>
<dbReference type="PANTHER" id="PTHR13759:SF1">
    <property type="entry name" value="TWINFILIN"/>
    <property type="match status" value="1"/>
</dbReference>
<evidence type="ECO:0000256" key="6">
    <source>
        <dbReference type="ARBA" id="ARBA00023212"/>
    </source>
</evidence>
<evidence type="ECO:0000259" key="9">
    <source>
        <dbReference type="PROSITE" id="PS51263"/>
    </source>
</evidence>
<dbReference type="CDD" id="cd11285">
    <property type="entry name" value="ADF_Twf-N_like"/>
    <property type="match status" value="1"/>
</dbReference>
<sequence length="320" mass="35565">MTNAAIIEISEELNKALMEFKGDNTKRAIKLSIENETLVPVQTIPVISTPEEDFDTLGDYLNSKEPSFMVVRLAKTSSTPEYLLIIFIPSACPVRARTIFASSRVPVQRHLNQSFMDLGDYFVDDVKDINFKTYELVTRKDTNAMSYDEIRAAQDAQETAVAQVQLPQHDAFTWPVADDLKALLTDFNAGSGPKIIAGQASPTGGAISIGGTGDSLSDIDNSSPKYCAVRYDDKGNELKLFLLFCPDTAKSREKMMSSTCKASFIKGCKEVGLEFDKQFEVRDTRDFTDENLDLLVNPPADNNGYGEIQIHQKPRRPGRR</sequence>
<evidence type="ECO:0000256" key="1">
    <source>
        <dbReference type="ARBA" id="ARBA00004245"/>
    </source>
</evidence>
<dbReference type="Gene3D" id="3.40.20.10">
    <property type="entry name" value="Severin"/>
    <property type="match status" value="2"/>
</dbReference>
<keyword evidence="11" id="KW-1185">Reference proteome</keyword>
<keyword evidence="4" id="KW-0677">Repeat</keyword>
<dbReference type="PROSITE" id="PS51263">
    <property type="entry name" value="ADF_H"/>
    <property type="match status" value="2"/>
</dbReference>
<comment type="subcellular location">
    <subcellularLocation>
        <location evidence="1">Cytoplasm</location>
        <location evidence="1">Cytoskeleton</location>
    </subcellularLocation>
</comment>
<dbReference type="SUPFAM" id="SSF55753">
    <property type="entry name" value="Actin depolymerizing proteins"/>
    <property type="match status" value="2"/>
</dbReference>
<dbReference type="Proteomes" id="UP001470230">
    <property type="component" value="Unassembled WGS sequence"/>
</dbReference>
<evidence type="ECO:0000256" key="5">
    <source>
        <dbReference type="ARBA" id="ARBA00023203"/>
    </source>
</evidence>
<evidence type="ECO:0000313" key="10">
    <source>
        <dbReference type="EMBL" id="KAK8899083.1"/>
    </source>
</evidence>
<keyword evidence="5" id="KW-0009">Actin-binding</keyword>
<feature type="domain" description="ADF-H" evidence="9">
    <location>
        <begin position="4"/>
        <end position="139"/>
    </location>
</feature>
<dbReference type="InterPro" id="IPR028458">
    <property type="entry name" value="Twinfilin"/>
</dbReference>
<name>A0ABR2L6Y2_9EUKA</name>
<organism evidence="10 11">
    <name type="scientific">Tritrichomonas musculus</name>
    <dbReference type="NCBI Taxonomy" id="1915356"/>
    <lineage>
        <taxon>Eukaryota</taxon>
        <taxon>Metamonada</taxon>
        <taxon>Parabasalia</taxon>
        <taxon>Tritrichomonadida</taxon>
        <taxon>Tritrichomonadidae</taxon>
        <taxon>Tritrichomonas</taxon>
    </lineage>
</organism>
<evidence type="ECO:0000256" key="3">
    <source>
        <dbReference type="ARBA" id="ARBA00022490"/>
    </source>
</evidence>
<evidence type="ECO:0000256" key="4">
    <source>
        <dbReference type="ARBA" id="ARBA00022737"/>
    </source>
</evidence>
<evidence type="ECO:0000256" key="8">
    <source>
        <dbReference type="SAM" id="MobiDB-lite"/>
    </source>
</evidence>
<keyword evidence="6" id="KW-0206">Cytoskeleton</keyword>